<organism evidence="1 2">
    <name type="scientific">Borborobacter arsenicus</name>
    <dbReference type="NCBI Taxonomy" id="1851146"/>
    <lineage>
        <taxon>Bacteria</taxon>
        <taxon>Pseudomonadati</taxon>
        <taxon>Pseudomonadota</taxon>
        <taxon>Alphaproteobacteria</taxon>
        <taxon>Hyphomicrobiales</taxon>
        <taxon>Phyllobacteriaceae</taxon>
        <taxon>Borborobacter</taxon>
    </lineage>
</organism>
<evidence type="ECO:0000313" key="2">
    <source>
        <dbReference type="Proteomes" id="UP000281647"/>
    </source>
</evidence>
<dbReference type="InterPro" id="IPR021791">
    <property type="entry name" value="Phage_TAC_11"/>
</dbReference>
<name>A0A432VA95_9HYPH</name>
<sequence length="130" mass="14026">MSRDGSIELAWADGDYTFRLGWKEIIKLQEAVDAGPYYIYGQFLASARMLLDPSAAKGMRIEYIREVIRWGLIGGGKPADEAKKLVSLYVEAMPPDANLEVAAKVLGAGLMGAKDETVGEADAASQTVTN</sequence>
<dbReference type="Proteomes" id="UP000281647">
    <property type="component" value="Unassembled WGS sequence"/>
</dbReference>
<dbReference type="Pfam" id="PF11836">
    <property type="entry name" value="Phage_TAC_11"/>
    <property type="match status" value="1"/>
</dbReference>
<comment type="caution">
    <text evidence="1">The sequence shown here is derived from an EMBL/GenBank/DDBJ whole genome shotgun (WGS) entry which is preliminary data.</text>
</comment>
<accession>A0A432VA95</accession>
<keyword evidence="2" id="KW-1185">Reference proteome</keyword>
<dbReference type="EMBL" id="RKST01000003">
    <property type="protein sequence ID" value="RUM99036.1"/>
    <property type="molecule type" value="Genomic_DNA"/>
</dbReference>
<dbReference type="AlphaFoldDB" id="A0A432VA95"/>
<dbReference type="OrthoDB" id="7509188at2"/>
<evidence type="ECO:0000313" key="1">
    <source>
        <dbReference type="EMBL" id="RUM99036.1"/>
    </source>
</evidence>
<proteinExistence type="predicted"/>
<gene>
    <name evidence="1" type="ORF">EET67_05200</name>
</gene>
<reference evidence="1 2" key="1">
    <citation type="submission" date="2018-11" db="EMBL/GenBank/DDBJ databases">
        <title>Pseudaminobacter arsenicus sp. nov., an arsenic-resistant bacterium isolated from arsenic-rich aquifers.</title>
        <authorList>
            <person name="Mu Y."/>
        </authorList>
    </citation>
    <scope>NUCLEOTIDE SEQUENCE [LARGE SCALE GENOMIC DNA]</scope>
    <source>
        <strain evidence="1 2">CB3</strain>
    </source>
</reference>
<dbReference type="RefSeq" id="WP_128624539.1">
    <property type="nucleotide sequence ID" value="NZ_ML133508.1"/>
</dbReference>
<protein>
    <submittedName>
        <fullName evidence="1">Gene transfer agent family protein</fullName>
    </submittedName>
</protein>